<dbReference type="Pfam" id="PF07685">
    <property type="entry name" value="GATase_3"/>
    <property type="match status" value="1"/>
</dbReference>
<evidence type="ECO:0000313" key="9">
    <source>
        <dbReference type="Proteomes" id="UP000823847"/>
    </source>
</evidence>
<dbReference type="NCBIfam" id="TIGR00313">
    <property type="entry name" value="cobQ"/>
    <property type="match status" value="1"/>
</dbReference>
<dbReference type="InterPro" id="IPR004459">
    <property type="entry name" value="CobQ_synth"/>
</dbReference>
<dbReference type="NCBIfam" id="NF001989">
    <property type="entry name" value="PRK00784.1"/>
    <property type="match status" value="1"/>
</dbReference>
<dbReference type="InterPro" id="IPR011698">
    <property type="entry name" value="GATase_3"/>
</dbReference>
<comment type="pathway">
    <text evidence="1 4">Cofactor biosynthesis; adenosylcobalamin biosynthesis.</text>
</comment>
<dbReference type="InterPro" id="IPR002586">
    <property type="entry name" value="CobQ/CobB/MinD/ParA_Nub-bd_dom"/>
</dbReference>
<dbReference type="Proteomes" id="UP000823847">
    <property type="component" value="Unassembled WGS sequence"/>
</dbReference>
<accession>A0A9D1XWT7</accession>
<feature type="active site" description="Nucleophile" evidence="4">
    <location>
        <position position="358"/>
    </location>
</feature>
<comment type="function">
    <text evidence="4">Catalyzes amidations at positions B, D, E, and G on adenosylcobyrinic A,C-diamide. NH(2) groups are provided by glutamine, and one molecule of ATP is hydrogenolyzed for each amidation.</text>
</comment>
<evidence type="ECO:0000256" key="4">
    <source>
        <dbReference type="HAMAP-Rule" id="MF_00028"/>
    </source>
</evidence>
<feature type="domain" description="CobB/CobQ-like glutamine amidotransferase" evidence="7">
    <location>
        <begin position="279"/>
        <end position="465"/>
    </location>
</feature>
<protein>
    <recommendedName>
        <fullName evidence="4">Cobyric acid synthase</fullName>
    </recommendedName>
</protein>
<dbReference type="PROSITE" id="PS51274">
    <property type="entry name" value="GATASE_COBBQ"/>
    <property type="match status" value="1"/>
</dbReference>
<evidence type="ECO:0000313" key="8">
    <source>
        <dbReference type="EMBL" id="HIX87469.1"/>
    </source>
</evidence>
<dbReference type="Gene3D" id="3.40.50.300">
    <property type="entry name" value="P-loop containing nucleotide triphosphate hydrolases"/>
    <property type="match status" value="1"/>
</dbReference>
<feature type="domain" description="CobQ/CobB/MinD/ParA nucleotide binding" evidence="6">
    <location>
        <begin position="28"/>
        <end position="257"/>
    </location>
</feature>
<evidence type="ECO:0000256" key="5">
    <source>
        <dbReference type="SAM" id="MobiDB-lite"/>
    </source>
</evidence>
<dbReference type="GO" id="GO:0003824">
    <property type="term" value="F:catalytic activity"/>
    <property type="evidence" value="ECO:0007669"/>
    <property type="project" value="InterPro"/>
</dbReference>
<evidence type="ECO:0000256" key="3">
    <source>
        <dbReference type="ARBA" id="ARBA00022962"/>
    </source>
</evidence>
<dbReference type="InterPro" id="IPR029062">
    <property type="entry name" value="Class_I_gatase-like"/>
</dbReference>
<reference evidence="8" key="1">
    <citation type="journal article" date="2021" name="PeerJ">
        <title>Extensive microbial diversity within the chicken gut microbiome revealed by metagenomics and culture.</title>
        <authorList>
            <person name="Gilroy R."/>
            <person name="Ravi A."/>
            <person name="Getino M."/>
            <person name="Pursley I."/>
            <person name="Horton D.L."/>
            <person name="Alikhan N.F."/>
            <person name="Baker D."/>
            <person name="Gharbi K."/>
            <person name="Hall N."/>
            <person name="Watson M."/>
            <person name="Adriaenssens E.M."/>
            <person name="Foster-Nyarko E."/>
            <person name="Jarju S."/>
            <person name="Secka A."/>
            <person name="Antonio M."/>
            <person name="Oren A."/>
            <person name="Chaudhuri R.R."/>
            <person name="La Ragione R."/>
            <person name="Hildebrand F."/>
            <person name="Pallen M.J."/>
        </authorList>
    </citation>
    <scope>NUCLEOTIDE SEQUENCE</scope>
    <source>
        <strain evidence="8">ChiHecec2B26-12326</strain>
    </source>
</reference>
<gene>
    <name evidence="4" type="primary">cobQ</name>
    <name evidence="8" type="ORF">H9848_12835</name>
</gene>
<comment type="caution">
    <text evidence="8">The sequence shown here is derived from an EMBL/GenBank/DDBJ whole genome shotgun (WGS) entry which is preliminary data.</text>
</comment>
<proteinExistence type="inferred from homology"/>
<evidence type="ECO:0000259" key="6">
    <source>
        <dbReference type="Pfam" id="PF01656"/>
    </source>
</evidence>
<name>A0A9D1XWT7_9BACT</name>
<feature type="region of interest" description="Disordered" evidence="5">
    <location>
        <begin position="1"/>
        <end position="21"/>
    </location>
</feature>
<reference evidence="8" key="2">
    <citation type="submission" date="2021-04" db="EMBL/GenBank/DDBJ databases">
        <authorList>
            <person name="Gilroy R."/>
        </authorList>
    </citation>
    <scope>NUCLEOTIDE SEQUENCE</scope>
    <source>
        <strain evidence="8">ChiHecec2B26-12326</strain>
    </source>
</reference>
<dbReference type="AlphaFoldDB" id="A0A9D1XWT7"/>
<dbReference type="EMBL" id="DXEN01000095">
    <property type="protein sequence ID" value="HIX87469.1"/>
    <property type="molecule type" value="Genomic_DNA"/>
</dbReference>
<dbReference type="PANTHER" id="PTHR21343">
    <property type="entry name" value="DETHIOBIOTIN SYNTHETASE"/>
    <property type="match status" value="1"/>
</dbReference>
<dbReference type="InterPro" id="IPR027417">
    <property type="entry name" value="P-loop_NTPase"/>
</dbReference>
<organism evidence="8 9">
    <name type="scientific">Candidatus Parabacteroides intestinigallinarum</name>
    <dbReference type="NCBI Taxonomy" id="2838722"/>
    <lineage>
        <taxon>Bacteria</taxon>
        <taxon>Pseudomonadati</taxon>
        <taxon>Bacteroidota</taxon>
        <taxon>Bacteroidia</taxon>
        <taxon>Bacteroidales</taxon>
        <taxon>Tannerellaceae</taxon>
        <taxon>Parabacteroides</taxon>
    </lineage>
</organism>
<evidence type="ECO:0000259" key="7">
    <source>
        <dbReference type="Pfam" id="PF07685"/>
    </source>
</evidence>
<feature type="active site" evidence="4">
    <location>
        <position position="459"/>
    </location>
</feature>
<comment type="similarity">
    <text evidence="4">Belongs to the CobB/CobQ family. CobQ subfamily.</text>
</comment>
<keyword evidence="3 4" id="KW-0315">Glutamine amidotransferase</keyword>
<evidence type="ECO:0000256" key="2">
    <source>
        <dbReference type="ARBA" id="ARBA00022573"/>
    </source>
</evidence>
<dbReference type="PANTHER" id="PTHR21343:SF1">
    <property type="entry name" value="COBYRIC ACID SYNTHASE"/>
    <property type="match status" value="1"/>
</dbReference>
<dbReference type="InterPro" id="IPR047045">
    <property type="entry name" value="CobQ_N"/>
</dbReference>
<dbReference type="HAMAP" id="MF_00028">
    <property type="entry name" value="CobQ"/>
    <property type="match status" value="1"/>
</dbReference>
<dbReference type="SUPFAM" id="SSF52317">
    <property type="entry name" value="Class I glutamine amidotransferase-like"/>
    <property type="match status" value="1"/>
</dbReference>
<sequence>MGTGFITDNAAETGAPTDGQARRRLRPIMFVGTCSDAGKSVINTAFCRIFRQDGYRPAPFKAQNMSLNSFSTPEGGEMGRAQVAQAEACGIAPHTDMNPVLLKPTNDASSQVILNGKPVGNLSAREYFGRHNQKEALFEEAVRAFHRLESRYNPIVLEGAGSISELNLRDRDITNMRMAAKAGADTYLVADIDRGGVFGAVYGTIALLSPEERSFIKGIIINKFRGDASLFADGRKILEELTGVPVVGVVPWFRDIRIEEEDSVALERKDASRLDGAINVAIVRLPRLSNFTDFDVLEIDNRFHPYYTSDPREIGRADIIILPGTKNTLSDLRFLKERGLDSAIVGAYRNGKKVVGICGGYQMLGMSLEDPGRIEGDIATMPGLGLLPLRTVITREKVTRQGRFAFLPVSHEMDCEGYEIHMGRTSPWQDAEERPLVRLEDGRFDGYFLDERCWGSYMHGILDNPAVLDYLAAGLDAGTNARAVDYAAFKEEQYDKLAALVREHVDMDYIYASLSRP</sequence>
<dbReference type="GO" id="GO:0015420">
    <property type="term" value="F:ABC-type vitamin B12 transporter activity"/>
    <property type="evidence" value="ECO:0007669"/>
    <property type="project" value="UniProtKB-UniRule"/>
</dbReference>
<dbReference type="Gene3D" id="3.40.50.880">
    <property type="match status" value="1"/>
</dbReference>
<dbReference type="Pfam" id="PF01656">
    <property type="entry name" value="CbiA"/>
    <property type="match status" value="1"/>
</dbReference>
<evidence type="ECO:0000256" key="1">
    <source>
        <dbReference type="ARBA" id="ARBA00004953"/>
    </source>
</evidence>
<dbReference type="CDD" id="cd05389">
    <property type="entry name" value="CobQ_N"/>
    <property type="match status" value="1"/>
</dbReference>
<dbReference type="InterPro" id="IPR033949">
    <property type="entry name" value="CobQ_GATase1"/>
</dbReference>
<dbReference type="GO" id="GO:0009236">
    <property type="term" value="P:cobalamin biosynthetic process"/>
    <property type="evidence" value="ECO:0007669"/>
    <property type="project" value="UniProtKB-UniRule"/>
</dbReference>
<dbReference type="CDD" id="cd01750">
    <property type="entry name" value="GATase1_CobQ"/>
    <property type="match status" value="1"/>
</dbReference>
<keyword evidence="2 4" id="KW-0169">Cobalamin biosynthesis</keyword>
<dbReference type="SUPFAM" id="SSF52540">
    <property type="entry name" value="P-loop containing nucleoside triphosphate hydrolases"/>
    <property type="match status" value="1"/>
</dbReference>